<evidence type="ECO:0000256" key="2">
    <source>
        <dbReference type="SAM" id="SignalP"/>
    </source>
</evidence>
<accession>A0ABT1G7G0</accession>
<dbReference type="Proteomes" id="UP001523550">
    <property type="component" value="Unassembled WGS sequence"/>
</dbReference>
<feature type="chain" id="PRO_5046780999" evidence="2">
    <location>
        <begin position="24"/>
        <end position="187"/>
    </location>
</feature>
<sequence length="187" mass="21013">MSEKIISLITGIFLLASTGAVTAQATAEDPLDQELRGYVGGGFGYYRLDDEDFLDEDDELRDNRAAWRVFGGLEFNRIFSLEVGYNDFGETNDGELSLDADGWTIAGVAAIPVSQWFAPYARVGQMYWDRERSIGPISHSDDGDDMFYGVGARFTLSETTDLRLEYDRMAMDDTDLDLAALYVQYRF</sequence>
<evidence type="ECO:0000313" key="4">
    <source>
        <dbReference type="EMBL" id="MCP1727230.1"/>
    </source>
</evidence>
<dbReference type="Gene3D" id="2.40.160.20">
    <property type="match status" value="1"/>
</dbReference>
<feature type="domain" description="Outer membrane protein beta-barrel" evidence="3">
    <location>
        <begin position="13"/>
        <end position="187"/>
    </location>
</feature>
<dbReference type="SUPFAM" id="SSF56925">
    <property type="entry name" value="OMPA-like"/>
    <property type="match status" value="1"/>
</dbReference>
<keyword evidence="1 2" id="KW-0732">Signal</keyword>
<dbReference type="RefSeq" id="WP_253446809.1">
    <property type="nucleotide sequence ID" value="NZ_JALJYF010000001.1"/>
</dbReference>
<organism evidence="4 5">
    <name type="scientific">Natronospira proteinivora</name>
    <dbReference type="NCBI Taxonomy" id="1807133"/>
    <lineage>
        <taxon>Bacteria</taxon>
        <taxon>Pseudomonadati</taxon>
        <taxon>Pseudomonadota</taxon>
        <taxon>Gammaproteobacteria</taxon>
        <taxon>Natronospirales</taxon>
        <taxon>Natronospiraceae</taxon>
        <taxon>Natronospira</taxon>
    </lineage>
</organism>
<reference evidence="4 5" key="1">
    <citation type="submission" date="2022-03" db="EMBL/GenBank/DDBJ databases">
        <title>Genomic Encyclopedia of Type Strains, Phase III (KMG-III): the genomes of soil and plant-associated and newly described type strains.</title>
        <authorList>
            <person name="Whitman W."/>
        </authorList>
    </citation>
    <scope>NUCLEOTIDE SEQUENCE [LARGE SCALE GENOMIC DNA]</scope>
    <source>
        <strain evidence="4 5">BSker1</strain>
    </source>
</reference>
<feature type="signal peptide" evidence="2">
    <location>
        <begin position="1"/>
        <end position="23"/>
    </location>
</feature>
<proteinExistence type="predicted"/>
<evidence type="ECO:0000256" key="1">
    <source>
        <dbReference type="ARBA" id="ARBA00022729"/>
    </source>
</evidence>
<dbReference type="Pfam" id="PF13505">
    <property type="entry name" value="OMP_b-brl"/>
    <property type="match status" value="1"/>
</dbReference>
<comment type="caution">
    <text evidence="4">The sequence shown here is derived from an EMBL/GenBank/DDBJ whole genome shotgun (WGS) entry which is preliminary data.</text>
</comment>
<keyword evidence="5" id="KW-1185">Reference proteome</keyword>
<dbReference type="InterPro" id="IPR011250">
    <property type="entry name" value="OMP/PagP_B-barrel"/>
</dbReference>
<evidence type="ECO:0000313" key="5">
    <source>
        <dbReference type="Proteomes" id="UP001523550"/>
    </source>
</evidence>
<gene>
    <name evidence="4" type="ORF">J2T60_001195</name>
</gene>
<dbReference type="InterPro" id="IPR027385">
    <property type="entry name" value="Beta-barrel_OMP"/>
</dbReference>
<evidence type="ECO:0000259" key="3">
    <source>
        <dbReference type="Pfam" id="PF13505"/>
    </source>
</evidence>
<dbReference type="EMBL" id="JALJYF010000001">
    <property type="protein sequence ID" value="MCP1727230.1"/>
    <property type="molecule type" value="Genomic_DNA"/>
</dbReference>
<protein>
    <submittedName>
        <fullName evidence="4">Opacity protein-like surface antigen</fullName>
    </submittedName>
</protein>
<name>A0ABT1G7G0_9GAMM</name>